<evidence type="ECO:0000256" key="1">
    <source>
        <dbReference type="ARBA" id="ARBA00006484"/>
    </source>
</evidence>
<dbReference type="SUPFAM" id="SSF51735">
    <property type="entry name" value="NAD(P)-binding Rossmann-fold domains"/>
    <property type="match status" value="1"/>
</dbReference>
<reference evidence="2" key="1">
    <citation type="submission" date="2019-08" db="EMBL/GenBank/DDBJ databases">
        <authorList>
            <person name="Kucharzyk K."/>
            <person name="Murdoch R.W."/>
            <person name="Higgins S."/>
            <person name="Loffler F."/>
        </authorList>
    </citation>
    <scope>NUCLEOTIDE SEQUENCE</scope>
</reference>
<dbReference type="InterPro" id="IPR002347">
    <property type="entry name" value="SDR_fam"/>
</dbReference>
<dbReference type="NCBIfam" id="NF005559">
    <property type="entry name" value="PRK07231.1"/>
    <property type="match status" value="1"/>
</dbReference>
<sequence>MKNVALVTGGSRGIGREIARKLGQQGYDVAVNYQHSRAAAEGLVDELRRAGCNAAAFGADMADSSEVDAMFRAIESALGPVHTLINNAGIAPPSGLFQDSNDESWNRAFDVNVGGMRSAIRRALPHMLYEKRGSIVNISSIWGLRGASCETVYAATKAAVIGLTRSLALELAPSNIRVNAVAPGCIETDMLRPLGPETMADLAAQTPLGRLGMPEDVAAAAAFLAGDEAAFITGQILTVDGGFTV</sequence>
<dbReference type="InterPro" id="IPR036291">
    <property type="entry name" value="NAD(P)-bd_dom_sf"/>
</dbReference>
<dbReference type="InterPro" id="IPR050259">
    <property type="entry name" value="SDR"/>
</dbReference>
<gene>
    <name evidence="2" type="primary">fabG_82</name>
    <name evidence="2" type="ORF">SDC9_102929</name>
</gene>
<dbReference type="AlphaFoldDB" id="A0A645ASS8"/>
<dbReference type="GO" id="GO:0032787">
    <property type="term" value="P:monocarboxylic acid metabolic process"/>
    <property type="evidence" value="ECO:0007669"/>
    <property type="project" value="UniProtKB-ARBA"/>
</dbReference>
<dbReference type="PANTHER" id="PTHR42879">
    <property type="entry name" value="3-OXOACYL-(ACYL-CARRIER-PROTEIN) REDUCTASE"/>
    <property type="match status" value="1"/>
</dbReference>
<dbReference type="PRINTS" id="PR00081">
    <property type="entry name" value="GDHRDH"/>
</dbReference>
<keyword evidence="2" id="KW-0560">Oxidoreductase</keyword>
<proteinExistence type="inferred from homology"/>
<dbReference type="EMBL" id="VSSQ01015598">
    <property type="protein sequence ID" value="MPM56129.1"/>
    <property type="molecule type" value="Genomic_DNA"/>
</dbReference>
<dbReference type="Gene3D" id="3.40.50.720">
    <property type="entry name" value="NAD(P)-binding Rossmann-like Domain"/>
    <property type="match status" value="1"/>
</dbReference>
<dbReference type="InterPro" id="IPR020904">
    <property type="entry name" value="Sc_DH/Rdtase_CS"/>
</dbReference>
<dbReference type="PROSITE" id="PS00061">
    <property type="entry name" value="ADH_SHORT"/>
    <property type="match status" value="1"/>
</dbReference>
<accession>A0A645ASS8</accession>
<dbReference type="NCBIfam" id="NF047420">
    <property type="entry name" value="EF_P_mod_YmfI"/>
    <property type="match status" value="1"/>
</dbReference>
<comment type="caution">
    <text evidence="2">The sequence shown here is derived from an EMBL/GenBank/DDBJ whole genome shotgun (WGS) entry which is preliminary data.</text>
</comment>
<dbReference type="Pfam" id="PF13561">
    <property type="entry name" value="adh_short_C2"/>
    <property type="match status" value="1"/>
</dbReference>
<evidence type="ECO:0000313" key="2">
    <source>
        <dbReference type="EMBL" id="MPM56129.1"/>
    </source>
</evidence>
<dbReference type="NCBIfam" id="NF009466">
    <property type="entry name" value="PRK12826.1-2"/>
    <property type="match status" value="1"/>
</dbReference>
<name>A0A645ASS8_9ZZZZ</name>
<dbReference type="FunFam" id="3.40.50.720:FF:000084">
    <property type="entry name" value="Short-chain dehydrogenase reductase"/>
    <property type="match status" value="1"/>
</dbReference>
<dbReference type="GO" id="GO:0004316">
    <property type="term" value="F:3-oxoacyl-[acyl-carrier-protein] reductase (NADPH) activity"/>
    <property type="evidence" value="ECO:0007669"/>
    <property type="project" value="UniProtKB-EC"/>
</dbReference>
<comment type="similarity">
    <text evidence="1">Belongs to the short-chain dehydrogenases/reductases (SDR) family.</text>
</comment>
<dbReference type="PANTHER" id="PTHR42879:SF2">
    <property type="entry name" value="3-OXOACYL-[ACYL-CARRIER-PROTEIN] REDUCTASE FABG"/>
    <property type="match status" value="1"/>
</dbReference>
<dbReference type="PRINTS" id="PR00080">
    <property type="entry name" value="SDRFAMILY"/>
</dbReference>
<protein>
    <submittedName>
        <fullName evidence="2">3-oxoacyl-[acyl-carrier-protein] reductase FabG</fullName>
        <ecNumber evidence="2">1.1.1.100</ecNumber>
    </submittedName>
</protein>
<dbReference type="EC" id="1.1.1.100" evidence="2"/>
<organism evidence="2">
    <name type="scientific">bioreactor metagenome</name>
    <dbReference type="NCBI Taxonomy" id="1076179"/>
    <lineage>
        <taxon>unclassified sequences</taxon>
        <taxon>metagenomes</taxon>
        <taxon>ecological metagenomes</taxon>
    </lineage>
</organism>